<gene>
    <name evidence="3" type="ORF">GCM10011361_13010</name>
</gene>
<evidence type="ECO:0000259" key="2">
    <source>
        <dbReference type="PROSITE" id="PS50164"/>
    </source>
</evidence>
<dbReference type="EMBL" id="BMFH01000001">
    <property type="protein sequence ID" value="GGD47641.1"/>
    <property type="molecule type" value="Genomic_DNA"/>
</dbReference>
<sequence>MIWVYAIRSISYEYIYVGMTSNLEDRLRRHNRGWEKTTRPYAPFNLIYKEECASRKLARQREKYWKSGSGKEKLKIL</sequence>
<dbReference type="RefSeq" id="WP_188369871.1">
    <property type="nucleotide sequence ID" value="NZ_BMFH01000001.1"/>
</dbReference>
<dbReference type="Proteomes" id="UP000625780">
    <property type="component" value="Unassembled WGS sequence"/>
</dbReference>
<comment type="similarity">
    <text evidence="1">Belongs to the UPF0213 family.</text>
</comment>
<dbReference type="InterPro" id="IPR000305">
    <property type="entry name" value="GIY-YIG_endonuc"/>
</dbReference>
<dbReference type="Pfam" id="PF01541">
    <property type="entry name" value="GIY-YIG"/>
    <property type="match status" value="1"/>
</dbReference>
<keyword evidence="4" id="KW-1185">Reference proteome</keyword>
<dbReference type="PANTHER" id="PTHR34477:SF1">
    <property type="entry name" value="UPF0213 PROTEIN YHBQ"/>
    <property type="match status" value="1"/>
</dbReference>
<dbReference type="PROSITE" id="PS50164">
    <property type="entry name" value="GIY_YIG"/>
    <property type="match status" value="1"/>
</dbReference>
<proteinExistence type="inferred from homology"/>
<dbReference type="InterPro" id="IPR035901">
    <property type="entry name" value="GIY-YIG_endonuc_sf"/>
</dbReference>
<accession>A0ABQ1QWP2</accession>
<dbReference type="PANTHER" id="PTHR34477">
    <property type="entry name" value="UPF0213 PROTEIN YHBQ"/>
    <property type="match status" value="1"/>
</dbReference>
<dbReference type="Gene3D" id="3.40.1440.10">
    <property type="entry name" value="GIY-YIG endonuclease"/>
    <property type="match status" value="1"/>
</dbReference>
<comment type="caution">
    <text evidence="3">The sequence shown here is derived from an EMBL/GenBank/DDBJ whole genome shotgun (WGS) entry which is preliminary data.</text>
</comment>
<name>A0ABQ1QWP2_9FLAO</name>
<organism evidence="3 4">
    <name type="scientific">Muriicola marianensis</name>
    <dbReference type="NCBI Taxonomy" id="1324801"/>
    <lineage>
        <taxon>Bacteria</taxon>
        <taxon>Pseudomonadati</taxon>
        <taxon>Bacteroidota</taxon>
        <taxon>Flavobacteriia</taxon>
        <taxon>Flavobacteriales</taxon>
        <taxon>Flavobacteriaceae</taxon>
        <taxon>Muriicola</taxon>
    </lineage>
</organism>
<protein>
    <recommendedName>
        <fullName evidence="2">GIY-YIG domain-containing protein</fullName>
    </recommendedName>
</protein>
<reference evidence="4" key="1">
    <citation type="journal article" date="2019" name="Int. J. Syst. Evol. Microbiol.">
        <title>The Global Catalogue of Microorganisms (GCM) 10K type strain sequencing project: providing services to taxonomists for standard genome sequencing and annotation.</title>
        <authorList>
            <consortium name="The Broad Institute Genomics Platform"/>
            <consortium name="The Broad Institute Genome Sequencing Center for Infectious Disease"/>
            <person name="Wu L."/>
            <person name="Ma J."/>
        </authorList>
    </citation>
    <scope>NUCLEOTIDE SEQUENCE [LARGE SCALE GENOMIC DNA]</scope>
    <source>
        <strain evidence="4">CGMCC 1.12606</strain>
    </source>
</reference>
<evidence type="ECO:0000313" key="3">
    <source>
        <dbReference type="EMBL" id="GGD47641.1"/>
    </source>
</evidence>
<evidence type="ECO:0000256" key="1">
    <source>
        <dbReference type="ARBA" id="ARBA00007435"/>
    </source>
</evidence>
<dbReference type="SUPFAM" id="SSF82771">
    <property type="entry name" value="GIY-YIG endonuclease"/>
    <property type="match status" value="1"/>
</dbReference>
<evidence type="ECO:0000313" key="4">
    <source>
        <dbReference type="Proteomes" id="UP000625780"/>
    </source>
</evidence>
<feature type="domain" description="GIY-YIG" evidence="2">
    <location>
        <begin position="1"/>
        <end position="75"/>
    </location>
</feature>
<dbReference type="InterPro" id="IPR050190">
    <property type="entry name" value="UPF0213_domain"/>
</dbReference>
<dbReference type="CDD" id="cd10449">
    <property type="entry name" value="GIY-YIG_SLX1_like"/>
    <property type="match status" value="1"/>
</dbReference>